<evidence type="ECO:0000256" key="17">
    <source>
        <dbReference type="RuleBase" id="RU004328"/>
    </source>
</evidence>
<sequence>MIVPINDNDSVASSLRQRLLQGLPGPQQVLKVLTGSLGISSLSGSESEPSQNTFQHCSKPELSCQTRYHGQNTCCFNYPSGQFLQSQFWDADPAIGPEDSWTIHGLWPDLCDGSFDQFCDPARKYSNISLILVDSGRSDLLDEMRRFWKDNQGDDSHLWEHEWNKHGTCISTLETHCYDEYYPQQEVVEYFDKTVEVFHSLPTYKTLADAGIVPSYSKTYTRREIEDALSNAHGAYVSLRCRHSSLNEVWYYFNIAGSLQTGTFVPSAPDGAKTNCPFRGIRYQPKSPRKGTPTKGPSEPTTTGAPFSGRGHLVISTLGQRRGCIISHGEWFTSGTCATFRIKKTSDTSFTLQSSKGACSFEQDGFSCGPQISAATEFSAEGNKLSYGGNTTFFADKAPKGRVKSTVFASQDDHPIELEITWKESH</sequence>
<evidence type="ECO:0000259" key="19">
    <source>
        <dbReference type="Pfam" id="PF25488"/>
    </source>
</evidence>
<keyword evidence="9" id="KW-0255">Endonuclease</keyword>
<evidence type="ECO:0000256" key="7">
    <source>
        <dbReference type="ARBA" id="ARBA00022722"/>
    </source>
</evidence>
<evidence type="ECO:0000256" key="6">
    <source>
        <dbReference type="ARBA" id="ARBA00022554"/>
    </source>
</evidence>
<evidence type="ECO:0000256" key="5">
    <source>
        <dbReference type="ARBA" id="ARBA00022490"/>
    </source>
</evidence>
<dbReference type="EC" id="4.6.1.19" evidence="4"/>
<comment type="caution">
    <text evidence="20">The sequence shown here is derived from an EMBL/GenBank/DDBJ whole genome shotgun (WGS) entry which is preliminary data.</text>
</comment>
<dbReference type="Proteomes" id="UP000324241">
    <property type="component" value="Unassembled WGS sequence"/>
</dbReference>
<dbReference type="AlphaFoldDB" id="A0A5M9MGX6"/>
<dbReference type="VEuPathDB" id="FungiDB:EYZ11_000614"/>
<evidence type="ECO:0000256" key="4">
    <source>
        <dbReference type="ARBA" id="ARBA00012571"/>
    </source>
</evidence>
<keyword evidence="7" id="KW-0540">Nuclease</keyword>
<dbReference type="GO" id="GO:0003723">
    <property type="term" value="F:RNA binding"/>
    <property type="evidence" value="ECO:0007669"/>
    <property type="project" value="InterPro"/>
</dbReference>
<name>A0A5M9MGX6_9EURO</name>
<evidence type="ECO:0000256" key="12">
    <source>
        <dbReference type="ARBA" id="ARBA00023180"/>
    </source>
</evidence>
<dbReference type="InterPro" id="IPR033130">
    <property type="entry name" value="RNase_T2_His_AS_2"/>
</dbReference>
<feature type="active site" evidence="16">
    <location>
        <position position="104"/>
    </location>
</feature>
<organism evidence="20 21">
    <name type="scientific">Aspergillus tanneri</name>
    <dbReference type="NCBI Taxonomy" id="1220188"/>
    <lineage>
        <taxon>Eukaryota</taxon>
        <taxon>Fungi</taxon>
        <taxon>Dikarya</taxon>
        <taxon>Ascomycota</taxon>
        <taxon>Pezizomycotina</taxon>
        <taxon>Eurotiomycetes</taxon>
        <taxon>Eurotiomycetidae</taxon>
        <taxon>Eurotiales</taxon>
        <taxon>Aspergillaceae</taxon>
        <taxon>Aspergillus</taxon>
        <taxon>Aspergillus subgen. Circumdati</taxon>
    </lineage>
</organism>
<dbReference type="CDD" id="cd01061">
    <property type="entry name" value="RNase_T2_euk"/>
    <property type="match status" value="1"/>
</dbReference>
<dbReference type="InterPro" id="IPR018188">
    <property type="entry name" value="RNase_T2_His_AS_1"/>
</dbReference>
<evidence type="ECO:0000256" key="15">
    <source>
        <dbReference type="ARBA" id="ARBA00071169"/>
    </source>
</evidence>
<evidence type="ECO:0000256" key="16">
    <source>
        <dbReference type="PIRSR" id="PIRSR633697-1"/>
    </source>
</evidence>
<dbReference type="PANTHER" id="PTHR11240">
    <property type="entry name" value="RIBONUCLEASE T2"/>
    <property type="match status" value="1"/>
</dbReference>
<evidence type="ECO:0000313" key="20">
    <source>
        <dbReference type="EMBL" id="KAA8646235.1"/>
    </source>
</evidence>
<comment type="subcellular location">
    <subcellularLocation>
        <location evidence="2">Cytoplasm</location>
    </subcellularLocation>
    <subcellularLocation>
        <location evidence="1">Vacuole lumen</location>
    </subcellularLocation>
</comment>
<protein>
    <recommendedName>
        <fullName evidence="15">Ribonuclease T2-like</fullName>
        <ecNumber evidence="4">4.6.1.19</ecNumber>
    </recommendedName>
</protein>
<dbReference type="GO" id="GO:0005576">
    <property type="term" value="C:extracellular region"/>
    <property type="evidence" value="ECO:0007669"/>
    <property type="project" value="TreeGrafter"/>
</dbReference>
<keyword evidence="13" id="KW-0456">Lyase</keyword>
<dbReference type="RefSeq" id="XP_033425596.1">
    <property type="nucleotide sequence ID" value="XM_033572281.1"/>
</dbReference>
<evidence type="ECO:0000256" key="1">
    <source>
        <dbReference type="ARBA" id="ARBA00004410"/>
    </source>
</evidence>
<dbReference type="Pfam" id="PF25488">
    <property type="entry name" value="RNaseT2L_C"/>
    <property type="match status" value="1"/>
</dbReference>
<feature type="active site" evidence="16">
    <location>
        <position position="162"/>
    </location>
</feature>
<dbReference type="OrthoDB" id="435754at2759"/>
<evidence type="ECO:0000256" key="14">
    <source>
        <dbReference type="ARBA" id="ARBA00025494"/>
    </source>
</evidence>
<proteinExistence type="inferred from homology"/>
<dbReference type="InterPro" id="IPR001568">
    <property type="entry name" value="RNase_T2-like"/>
</dbReference>
<dbReference type="GO" id="GO:0006401">
    <property type="term" value="P:RNA catabolic process"/>
    <property type="evidence" value="ECO:0007669"/>
    <property type="project" value="UniProtKB-ARBA"/>
</dbReference>
<evidence type="ECO:0000256" key="9">
    <source>
        <dbReference type="ARBA" id="ARBA00022759"/>
    </source>
</evidence>
<accession>A0A5M9MGX6</accession>
<dbReference type="PANTHER" id="PTHR11240:SF22">
    <property type="entry name" value="RIBONUCLEASE T2"/>
    <property type="match status" value="1"/>
</dbReference>
<evidence type="ECO:0000256" key="11">
    <source>
        <dbReference type="ARBA" id="ARBA00023157"/>
    </source>
</evidence>
<keyword evidence="6" id="KW-0926">Vacuole</keyword>
<dbReference type="GeneID" id="54330364"/>
<dbReference type="GO" id="GO:0005775">
    <property type="term" value="C:vacuolar lumen"/>
    <property type="evidence" value="ECO:0007669"/>
    <property type="project" value="UniProtKB-SubCell"/>
</dbReference>
<dbReference type="GO" id="GO:0033897">
    <property type="term" value="F:ribonuclease T2 activity"/>
    <property type="evidence" value="ECO:0007669"/>
    <property type="project" value="UniProtKB-EC"/>
</dbReference>
<keyword evidence="5" id="KW-0963">Cytoplasm</keyword>
<gene>
    <name evidence="20" type="primary">RNY1_2</name>
    <name evidence="20" type="ORF">ATNIH1004_007662</name>
</gene>
<evidence type="ECO:0000256" key="10">
    <source>
        <dbReference type="ARBA" id="ARBA00022801"/>
    </source>
</evidence>
<dbReference type="PROSITE" id="PS00531">
    <property type="entry name" value="RNASE_T2_2"/>
    <property type="match status" value="1"/>
</dbReference>
<dbReference type="InterPro" id="IPR057328">
    <property type="entry name" value="RNaseT2L_C"/>
</dbReference>
<dbReference type="Gene3D" id="3.90.730.10">
    <property type="entry name" value="Ribonuclease T2-like"/>
    <property type="match status" value="1"/>
</dbReference>
<evidence type="ECO:0000256" key="18">
    <source>
        <dbReference type="SAM" id="MobiDB-lite"/>
    </source>
</evidence>
<feature type="active site" evidence="16">
    <location>
        <position position="166"/>
    </location>
</feature>
<evidence type="ECO:0000256" key="2">
    <source>
        <dbReference type="ARBA" id="ARBA00004496"/>
    </source>
</evidence>
<evidence type="ECO:0000313" key="21">
    <source>
        <dbReference type="Proteomes" id="UP000324241"/>
    </source>
</evidence>
<evidence type="ECO:0000256" key="3">
    <source>
        <dbReference type="ARBA" id="ARBA00007469"/>
    </source>
</evidence>
<evidence type="ECO:0000256" key="13">
    <source>
        <dbReference type="ARBA" id="ARBA00023239"/>
    </source>
</evidence>
<comment type="function">
    <text evidence="14">Rnase which modulates cell survival under stress conditions. Released from the vacuole to the cytoplasm during stress to promote tRNA and rRNA cleavage and to activate separately a downstream pathway that promotes cell death. Involved in cell size, vacuolar morphology and growth at high temperatures and high salt concentration.</text>
</comment>
<reference evidence="20 21" key="1">
    <citation type="submission" date="2019-08" db="EMBL/GenBank/DDBJ databases">
        <title>The genome sequence of a newly discovered highly antifungal drug resistant Aspergillus species, Aspergillus tanneri NIH 1004.</title>
        <authorList>
            <person name="Mounaud S."/>
            <person name="Singh I."/>
            <person name="Joardar V."/>
            <person name="Pakala S."/>
            <person name="Pakala S."/>
            <person name="Venepally P."/>
            <person name="Chung J.K."/>
            <person name="Losada L."/>
            <person name="Nierman W.C."/>
        </authorList>
    </citation>
    <scope>NUCLEOTIDE SEQUENCE [LARGE SCALE GENOMIC DNA]</scope>
    <source>
        <strain evidence="20 21">NIH1004</strain>
    </source>
</reference>
<evidence type="ECO:0000256" key="8">
    <source>
        <dbReference type="ARBA" id="ARBA00022729"/>
    </source>
</evidence>
<dbReference type="GO" id="GO:0016787">
    <property type="term" value="F:hydrolase activity"/>
    <property type="evidence" value="ECO:0007669"/>
    <property type="project" value="UniProtKB-KW"/>
</dbReference>
<dbReference type="FunFam" id="3.90.730.10:FF:000004">
    <property type="entry name" value="Ribonuclease T2-like"/>
    <property type="match status" value="1"/>
</dbReference>
<keyword evidence="10" id="KW-0378">Hydrolase</keyword>
<keyword evidence="12" id="KW-0325">Glycoprotein</keyword>
<dbReference type="SUPFAM" id="SSF55895">
    <property type="entry name" value="Ribonuclease Rh-like"/>
    <property type="match status" value="1"/>
</dbReference>
<feature type="domain" description="RNase T2-like C-terminal" evidence="19">
    <location>
        <begin position="306"/>
        <end position="423"/>
    </location>
</feature>
<dbReference type="Pfam" id="PF00445">
    <property type="entry name" value="Ribonuclease_T2"/>
    <property type="match status" value="1"/>
</dbReference>
<keyword evidence="11" id="KW-1015">Disulfide bond</keyword>
<dbReference type="PROSITE" id="PS00530">
    <property type="entry name" value="RNASE_T2_1"/>
    <property type="match status" value="1"/>
</dbReference>
<dbReference type="EMBL" id="QUQM01000007">
    <property type="protein sequence ID" value="KAA8646235.1"/>
    <property type="molecule type" value="Genomic_DNA"/>
</dbReference>
<feature type="region of interest" description="Disordered" evidence="18">
    <location>
        <begin position="275"/>
        <end position="310"/>
    </location>
</feature>
<dbReference type="InterPro" id="IPR036430">
    <property type="entry name" value="RNase_T2-like_sf"/>
</dbReference>
<comment type="similarity">
    <text evidence="3 17">Belongs to the RNase T2 family.</text>
</comment>
<dbReference type="InterPro" id="IPR033697">
    <property type="entry name" value="Ribonuclease_T2_eukaryotic"/>
</dbReference>
<keyword evidence="8" id="KW-0732">Signal</keyword>